<name>C5FG07_ARTOC</name>
<protein>
    <submittedName>
        <fullName evidence="1">Uncharacterized protein</fullName>
    </submittedName>
</protein>
<evidence type="ECO:0000313" key="2">
    <source>
        <dbReference type="Proteomes" id="UP000002035"/>
    </source>
</evidence>
<dbReference type="HOGENOM" id="CLU_2003379_0_0_1"/>
<dbReference type="OrthoDB" id="3473881at2759"/>
<dbReference type="EMBL" id="DS995702">
    <property type="protein sequence ID" value="EEQ29692.1"/>
    <property type="molecule type" value="Genomic_DNA"/>
</dbReference>
<keyword evidence="2" id="KW-1185">Reference proteome</keyword>
<organism evidence="1 2">
    <name type="scientific">Arthroderma otae (strain ATCC MYA-4605 / CBS 113480)</name>
    <name type="common">Microsporum canis</name>
    <dbReference type="NCBI Taxonomy" id="554155"/>
    <lineage>
        <taxon>Eukaryota</taxon>
        <taxon>Fungi</taxon>
        <taxon>Dikarya</taxon>
        <taxon>Ascomycota</taxon>
        <taxon>Pezizomycotina</taxon>
        <taxon>Eurotiomycetes</taxon>
        <taxon>Eurotiomycetidae</taxon>
        <taxon>Onygenales</taxon>
        <taxon>Arthrodermataceae</taxon>
        <taxon>Microsporum</taxon>
    </lineage>
</organism>
<dbReference type="AlphaFoldDB" id="C5FG07"/>
<sequence length="124" mass="14350">MAQLLGVEYQFTIDTRERPFEGSECVIVVLEDAEEPAKMGCSLLLQLHQFLYHAWKGAEIHQAMEENRITGIPKLKRSLVRISHNEMRLFDLLPTRQQAYLSYITTRIDQEMKSARDNELPSAT</sequence>
<proteinExistence type="predicted"/>
<evidence type="ECO:0000313" key="1">
    <source>
        <dbReference type="EMBL" id="EEQ29692.1"/>
    </source>
</evidence>
<dbReference type="VEuPathDB" id="FungiDB:MCYG_02511"/>
<accession>C5FG07</accession>
<dbReference type="Proteomes" id="UP000002035">
    <property type="component" value="Unassembled WGS sequence"/>
</dbReference>
<reference evidence="2" key="1">
    <citation type="journal article" date="2012" name="MBio">
        <title>Comparative genome analysis of Trichophyton rubrum and related dermatophytes reveals candidate genes involved in infection.</title>
        <authorList>
            <person name="Martinez D.A."/>
            <person name="Oliver B.G."/>
            <person name="Graeser Y."/>
            <person name="Goldberg J.M."/>
            <person name="Li W."/>
            <person name="Martinez-Rossi N.M."/>
            <person name="Monod M."/>
            <person name="Shelest E."/>
            <person name="Barton R.C."/>
            <person name="Birch E."/>
            <person name="Brakhage A.A."/>
            <person name="Chen Z."/>
            <person name="Gurr S.J."/>
            <person name="Heiman D."/>
            <person name="Heitman J."/>
            <person name="Kosti I."/>
            <person name="Rossi A."/>
            <person name="Saif S."/>
            <person name="Samalova M."/>
            <person name="Saunders C.W."/>
            <person name="Shea T."/>
            <person name="Summerbell R.C."/>
            <person name="Xu J."/>
            <person name="Young S."/>
            <person name="Zeng Q."/>
            <person name="Birren B.W."/>
            <person name="Cuomo C.A."/>
            <person name="White T.C."/>
        </authorList>
    </citation>
    <scope>NUCLEOTIDE SEQUENCE [LARGE SCALE GENOMIC DNA]</scope>
    <source>
        <strain evidence="2">ATCC MYA-4605 / CBS 113480</strain>
    </source>
</reference>
<dbReference type="GeneID" id="9222547"/>
<dbReference type="RefSeq" id="XP_002849577.1">
    <property type="nucleotide sequence ID" value="XM_002849531.1"/>
</dbReference>
<gene>
    <name evidence="1" type="ORF">MCYG_02511</name>
</gene>